<dbReference type="Gene3D" id="2.30.110.50">
    <property type="match status" value="1"/>
</dbReference>
<evidence type="ECO:0000259" key="2">
    <source>
        <dbReference type="Pfam" id="PF10106"/>
    </source>
</evidence>
<dbReference type="InterPro" id="IPR037026">
    <property type="entry name" value="Vgr_OB-fold_dom_sf"/>
</dbReference>
<dbReference type="InterPro" id="IPR028244">
    <property type="entry name" value="T6SS_Rhs_Vgr_dom"/>
</dbReference>
<evidence type="ECO:0008006" key="6">
    <source>
        <dbReference type="Google" id="ProtNLM"/>
    </source>
</evidence>
<evidence type="ECO:0000259" key="1">
    <source>
        <dbReference type="Pfam" id="PF04717"/>
    </source>
</evidence>
<dbReference type="Pfam" id="PF04717">
    <property type="entry name" value="Phage_base_V"/>
    <property type="match status" value="1"/>
</dbReference>
<dbReference type="Gene3D" id="3.55.50.10">
    <property type="entry name" value="Baseplate protein-like domains"/>
    <property type="match status" value="1"/>
</dbReference>
<dbReference type="Gene3D" id="2.40.50.230">
    <property type="entry name" value="Gp5 N-terminal domain"/>
    <property type="match status" value="1"/>
</dbReference>
<dbReference type="Pfam" id="PF05954">
    <property type="entry name" value="Phage_GPD"/>
    <property type="match status" value="1"/>
</dbReference>
<dbReference type="Proteomes" id="UP000494119">
    <property type="component" value="Unassembled WGS sequence"/>
</dbReference>
<dbReference type="InterPro" id="IPR018769">
    <property type="entry name" value="VgrG2_DUF2345"/>
</dbReference>
<feature type="domain" description="Gp5/Type VI secretion system Vgr protein OB-fold" evidence="1">
    <location>
        <begin position="427"/>
        <end position="495"/>
    </location>
</feature>
<evidence type="ECO:0000313" key="4">
    <source>
        <dbReference type="EMBL" id="CAB3796252.1"/>
    </source>
</evidence>
<dbReference type="InterPro" id="IPR006533">
    <property type="entry name" value="T6SS_Vgr_RhsGE"/>
</dbReference>
<dbReference type="InterPro" id="IPR006531">
    <property type="entry name" value="Gp5/Vgr_OB"/>
</dbReference>
<feature type="domain" description="Putative type VI secretion system Rhs element associated Vgr" evidence="3">
    <location>
        <begin position="515"/>
        <end position="619"/>
    </location>
</feature>
<dbReference type="Pfam" id="PF10106">
    <property type="entry name" value="DUF2345"/>
    <property type="match status" value="1"/>
</dbReference>
<accession>A0A6J5GCT1</accession>
<name>A0A6J5GCT1_9BURK</name>
<organism evidence="4 5">
    <name type="scientific">Paraburkholderia caffeinitolerans</name>
    <dbReference type="NCBI Taxonomy" id="1723730"/>
    <lineage>
        <taxon>Bacteria</taxon>
        <taxon>Pseudomonadati</taxon>
        <taxon>Pseudomonadota</taxon>
        <taxon>Betaproteobacteria</taxon>
        <taxon>Burkholderiales</taxon>
        <taxon>Burkholderiaceae</taxon>
        <taxon>Paraburkholderia</taxon>
    </lineage>
</organism>
<proteinExistence type="predicted"/>
<dbReference type="EMBL" id="CADIKL010000022">
    <property type="protein sequence ID" value="CAB3796252.1"/>
    <property type="molecule type" value="Genomic_DNA"/>
</dbReference>
<protein>
    <recommendedName>
        <fullName evidence="6">Actin cross-linking toxin VgrG1</fullName>
    </recommendedName>
</protein>
<dbReference type="SUPFAM" id="SSF69279">
    <property type="entry name" value="Phage tail proteins"/>
    <property type="match status" value="2"/>
</dbReference>
<reference evidence="4 5" key="1">
    <citation type="submission" date="2020-04" db="EMBL/GenBank/DDBJ databases">
        <authorList>
            <person name="De Canck E."/>
        </authorList>
    </citation>
    <scope>NUCLEOTIDE SEQUENCE [LARGE SCALE GENOMIC DNA]</scope>
    <source>
        <strain evidence="4 5">LMG 28688</strain>
    </source>
</reference>
<dbReference type="Gene3D" id="4.10.220.110">
    <property type="match status" value="1"/>
</dbReference>
<dbReference type="RefSeq" id="WP_129562397.1">
    <property type="nucleotide sequence ID" value="NZ_CADIKL010000022.1"/>
</dbReference>
<feature type="domain" description="DUF2345" evidence="2">
    <location>
        <begin position="661"/>
        <end position="806"/>
    </location>
</feature>
<keyword evidence="5" id="KW-1185">Reference proteome</keyword>
<evidence type="ECO:0000313" key="5">
    <source>
        <dbReference type="Proteomes" id="UP000494119"/>
    </source>
</evidence>
<sequence>MSNVLLNTLRSGYVQTNRLVRLDTPLGADWLVPLQVRGFSRLGRDYEFVVDAVSTHGSQIKLKALIGQPVTLWIQQTDGSYQPHHGYVHQFSRLGSDGTLIFYQLRFSSWMYFLRLRRDMRDWQEQPLEQILSDVFNEHEQAKGAYRFVTYRPLPSYSNRVQYESDWNFVHRNLEEVGVFGYFEQASNGKSHTLMLTDDLYAVPQLRDRTVRFARHGVGQETDGLTQWNERLQIDSEQLTTRTFDYKHEAQPNEASGPTGDLPAHGEIYDYTGAYRGSDSTQRERLLSVRLEERLSRMKRFVGVGGLRSAMPGYWFDLANHPVHDAEPQQDREFAILSVEWTIRNNLPGASGVVELPGGLGAEVAQAVASKLGDAVGHEDGSEGFFHVRIEAQRRRVAFRSPFEHVKPVMQLQSGIVAGPQKEEVYTDSLNRVKVWLPWNRRNERNEQSSCWIRAAFPDAGSRRGGHFPLRTGDEVIVGFMDGDCDRPVILSRMYGGSTPPIWNTNGLLSGHRSKEYGGNGYNHLLFDDSTAQNRVHLYSTSSQSHLHLGYLVQHSDNTRGAFLGNGFDLKSDAYGAIRAGQGLYVSTHPASVAQPLNATQASQQLVSAEALVETLSQASVAGRAESLQPGQDALKAFTDATQHSVAANASGGQTAGGGMGNANGFAKPVLLMASPAGVAISTQQSTQVTADQHVNIVSGQNTQVATGKSLIVSVAEKISLFVQNAGIRLFAAKGKVELQAQTDAMSLSALKDLTITSANGRLVLTADKEVWIGAGGSYIKIGPNLIENGTAGQILEKCASWDKPSASSSTLANTLATPGNLASKPGHLLDYSG</sequence>
<dbReference type="SUPFAM" id="SSF69255">
    <property type="entry name" value="gp5 N-terminal domain-like"/>
    <property type="match status" value="1"/>
</dbReference>
<dbReference type="AlphaFoldDB" id="A0A6J5GCT1"/>
<dbReference type="NCBIfam" id="TIGR01646">
    <property type="entry name" value="vgr_GE"/>
    <property type="match status" value="1"/>
</dbReference>
<evidence type="ECO:0000259" key="3">
    <source>
        <dbReference type="Pfam" id="PF13296"/>
    </source>
</evidence>
<dbReference type="Pfam" id="PF13296">
    <property type="entry name" value="T6SS_Vgr"/>
    <property type="match status" value="1"/>
</dbReference>
<gene>
    <name evidence="4" type="ORF">LMG28688_04268</name>
</gene>